<dbReference type="PANTHER" id="PTHR30411">
    <property type="entry name" value="CYTOPLASMIC PROTEIN"/>
    <property type="match status" value="1"/>
</dbReference>
<gene>
    <name evidence="2" type="ORF">SAMN05421858_1252</name>
</gene>
<dbReference type="RefSeq" id="WP_076428922.1">
    <property type="nucleotide sequence ID" value="NZ_FTNO01000001.1"/>
</dbReference>
<organism evidence="2 3">
    <name type="scientific">Haladaptatus litoreus</name>
    <dbReference type="NCBI Taxonomy" id="553468"/>
    <lineage>
        <taxon>Archaea</taxon>
        <taxon>Methanobacteriati</taxon>
        <taxon>Methanobacteriota</taxon>
        <taxon>Stenosarchaea group</taxon>
        <taxon>Halobacteria</taxon>
        <taxon>Halobacteriales</taxon>
        <taxon>Haladaptataceae</taxon>
        <taxon>Haladaptatus</taxon>
    </lineage>
</organism>
<dbReference type="InterPro" id="IPR007214">
    <property type="entry name" value="YbaK/aa-tRNA-synth-assoc-dom"/>
</dbReference>
<accession>A0A1N6XS65</accession>
<dbReference type="Pfam" id="PF04073">
    <property type="entry name" value="tRNA_edit"/>
    <property type="match status" value="1"/>
</dbReference>
<evidence type="ECO:0000313" key="2">
    <source>
        <dbReference type="EMBL" id="SIR05150.1"/>
    </source>
</evidence>
<dbReference type="Proteomes" id="UP000186914">
    <property type="component" value="Unassembled WGS sequence"/>
</dbReference>
<dbReference type="CDD" id="cd04333">
    <property type="entry name" value="ProX_deacylase"/>
    <property type="match status" value="1"/>
</dbReference>
<dbReference type="InterPro" id="IPR036754">
    <property type="entry name" value="YbaK/aa-tRNA-synt-asso_dom_sf"/>
</dbReference>
<evidence type="ECO:0000259" key="1">
    <source>
        <dbReference type="Pfam" id="PF04073"/>
    </source>
</evidence>
<name>A0A1N6XS65_9EURY</name>
<protein>
    <submittedName>
        <fullName evidence="2">Cys-tRNA(Pro) deacylase, prolyl-tRNA editing enzyme YbaK/EbsC</fullName>
    </submittedName>
</protein>
<dbReference type="GO" id="GO:0002161">
    <property type="term" value="F:aminoacyl-tRNA deacylase activity"/>
    <property type="evidence" value="ECO:0007669"/>
    <property type="project" value="InterPro"/>
</dbReference>
<sequence>MHERASEFEDRAKNEFGFDVDVHEFPEGTKTAEDAANAIGCDVAQIASSLVFRAGDDLVVVVTSGANRMSEDKLAALREVPETEVGMADADEIRKTVGWSIGGVPPFCHDSDLPVYLDETLTEFETVWGAAGTPKAVFPIAPGKLRELSGATVADVSE</sequence>
<feature type="domain" description="YbaK/aminoacyl-tRNA synthetase-associated" evidence="1">
    <location>
        <begin position="27"/>
        <end position="147"/>
    </location>
</feature>
<dbReference type="EMBL" id="FTNO01000001">
    <property type="protein sequence ID" value="SIR05150.1"/>
    <property type="molecule type" value="Genomic_DNA"/>
</dbReference>
<keyword evidence="3" id="KW-1185">Reference proteome</keyword>
<dbReference type="OrthoDB" id="27691at2157"/>
<dbReference type="PANTHER" id="PTHR30411:SF1">
    <property type="entry name" value="CYTOPLASMIC PROTEIN"/>
    <property type="match status" value="1"/>
</dbReference>
<evidence type="ECO:0000313" key="3">
    <source>
        <dbReference type="Proteomes" id="UP000186914"/>
    </source>
</evidence>
<proteinExistence type="predicted"/>
<dbReference type="SUPFAM" id="SSF55826">
    <property type="entry name" value="YbaK/ProRS associated domain"/>
    <property type="match status" value="1"/>
</dbReference>
<dbReference type="Gene3D" id="3.90.960.10">
    <property type="entry name" value="YbaK/aminoacyl-tRNA synthetase-associated domain"/>
    <property type="match status" value="1"/>
</dbReference>
<reference evidence="3" key="1">
    <citation type="submission" date="2017-01" db="EMBL/GenBank/DDBJ databases">
        <authorList>
            <person name="Varghese N."/>
            <person name="Submissions S."/>
        </authorList>
    </citation>
    <scope>NUCLEOTIDE SEQUENCE [LARGE SCALE GENOMIC DNA]</scope>
    <source>
        <strain evidence="3">CGMCC 1.7737</strain>
    </source>
</reference>
<dbReference type="AlphaFoldDB" id="A0A1N6XS65"/>